<sequence>MEASEGHRLHESILTPGEQRKRKLAGGSSNVGSKQEGGESPRSVVEISGEGPNKRLKIPSTNHMEEPSFDRVTDMEKEVKQLRIDVLSAKNACLKAKLDCEQARCRLYEKDKIIAELSENVRQLNIRLDAQARIYEGEICSLKTQIKHESEERANEQQQMAQLVQLLNQIEKASKKHDVNFERGETQFTKAIQNSVIDIQYEPSTKDFGNEDERQTDEDPNASAIIPVDEEKLKQVEEQKKIEAMLKIEIPPEALAEVTKQPGLREDFPVDTSDAKPVLKPVPDKRKREFLIDKRWKTGRDQKPDELEYPPAPEPANMHKSSGPNAVMSATKHGLRSSIPPQSISRSINRLSADPLTTLRTGGSYSQMGSTNGLMPTAAGSSLSVHPNESVQPVYNATTYHDGYNHYPRERSPSMDQLPHSLTGPTCNSTLNTANDAGRRAVQLSMMEGLRGTGGRAESVTMRGSPIECVPSRDHAEQRTSLLRTHSRTSLRSSSPKIAQTQSPPLDETGWGLKRSISNLTTELPTPAMKKFDSLTRNSISEHPNSAVAEYTIDTLRSIKEVTIFKAAAALHRLDNTRNIPWKECDRGTVAVKAILGQPETARLVMYNDCNDKKVINFFLSFTVALKVEQSDLIVTTSENGSPTYFINLGSVQGANDLHRAIRTATSALSLKDKGLWYLEVPLASSAEQYML</sequence>
<dbReference type="EMBL" id="KQ257464">
    <property type="protein sequence ID" value="KNC97507.1"/>
    <property type="molecule type" value="Genomic_DNA"/>
</dbReference>
<dbReference type="AlphaFoldDB" id="A0A0L0H8G9"/>
<dbReference type="Proteomes" id="UP000053201">
    <property type="component" value="Unassembled WGS sequence"/>
</dbReference>
<dbReference type="InterPro" id="IPR011993">
    <property type="entry name" value="PH-like_dom_sf"/>
</dbReference>
<dbReference type="RefSeq" id="XP_016605547.1">
    <property type="nucleotide sequence ID" value="XM_016755585.1"/>
</dbReference>
<feature type="region of interest" description="Disordered" evidence="2">
    <location>
        <begin position="450"/>
        <end position="512"/>
    </location>
</feature>
<dbReference type="Gene3D" id="2.30.29.30">
    <property type="entry name" value="Pleckstrin-homology domain (PH domain)/Phosphotyrosine-binding domain (PTB)"/>
    <property type="match status" value="1"/>
</dbReference>
<feature type="region of interest" description="Disordered" evidence="2">
    <location>
        <begin position="297"/>
        <end position="322"/>
    </location>
</feature>
<dbReference type="SUPFAM" id="SSF50729">
    <property type="entry name" value="PH domain-like"/>
    <property type="match status" value="1"/>
</dbReference>
<feature type="compositionally biased region" description="Basic and acidic residues" evidence="2">
    <location>
        <begin position="297"/>
        <end position="306"/>
    </location>
</feature>
<keyword evidence="4" id="KW-1185">Reference proteome</keyword>
<evidence type="ECO:0000313" key="3">
    <source>
        <dbReference type="EMBL" id="KNC97507.1"/>
    </source>
</evidence>
<feature type="coiled-coil region" evidence="1">
    <location>
        <begin position="72"/>
        <end position="176"/>
    </location>
</feature>
<dbReference type="InParanoid" id="A0A0L0H8G9"/>
<feature type="compositionally biased region" description="Basic and acidic residues" evidence="2">
    <location>
        <begin position="1"/>
        <end position="11"/>
    </location>
</feature>
<evidence type="ECO:0000256" key="1">
    <source>
        <dbReference type="SAM" id="Coils"/>
    </source>
</evidence>
<organism evidence="3 4">
    <name type="scientific">Spizellomyces punctatus (strain DAOM BR117)</name>
    <dbReference type="NCBI Taxonomy" id="645134"/>
    <lineage>
        <taxon>Eukaryota</taxon>
        <taxon>Fungi</taxon>
        <taxon>Fungi incertae sedis</taxon>
        <taxon>Chytridiomycota</taxon>
        <taxon>Chytridiomycota incertae sedis</taxon>
        <taxon>Chytridiomycetes</taxon>
        <taxon>Spizellomycetales</taxon>
        <taxon>Spizellomycetaceae</taxon>
        <taxon>Spizellomyces</taxon>
    </lineage>
</organism>
<feature type="region of interest" description="Disordered" evidence="2">
    <location>
        <begin position="1"/>
        <end position="66"/>
    </location>
</feature>
<gene>
    <name evidence="3" type="ORF">SPPG_07422</name>
</gene>
<proteinExistence type="predicted"/>
<dbReference type="VEuPathDB" id="FungiDB:SPPG_07422"/>
<evidence type="ECO:0000256" key="2">
    <source>
        <dbReference type="SAM" id="MobiDB-lite"/>
    </source>
</evidence>
<evidence type="ECO:0000313" key="4">
    <source>
        <dbReference type="Proteomes" id="UP000053201"/>
    </source>
</evidence>
<dbReference type="OrthoDB" id="2161687at2759"/>
<accession>A0A0L0H8G9</accession>
<feature type="compositionally biased region" description="Low complexity" evidence="2">
    <location>
        <begin position="479"/>
        <end position="495"/>
    </location>
</feature>
<reference evidence="3 4" key="1">
    <citation type="submission" date="2009-08" db="EMBL/GenBank/DDBJ databases">
        <title>The Genome Sequence of Spizellomyces punctatus strain DAOM BR117.</title>
        <authorList>
            <consortium name="The Broad Institute Genome Sequencing Platform"/>
            <person name="Russ C."/>
            <person name="Cuomo C."/>
            <person name="Shea T."/>
            <person name="Young S.K."/>
            <person name="Zeng Q."/>
            <person name="Koehrsen M."/>
            <person name="Haas B."/>
            <person name="Borodovsky M."/>
            <person name="Guigo R."/>
            <person name="Alvarado L."/>
            <person name="Berlin A."/>
            <person name="Bochicchio J."/>
            <person name="Borenstein D."/>
            <person name="Chapman S."/>
            <person name="Chen Z."/>
            <person name="Engels R."/>
            <person name="Freedman E."/>
            <person name="Gellesch M."/>
            <person name="Goldberg J."/>
            <person name="Griggs A."/>
            <person name="Gujja S."/>
            <person name="Heiman D."/>
            <person name="Hepburn T."/>
            <person name="Howarth C."/>
            <person name="Jen D."/>
            <person name="Larson L."/>
            <person name="Lewis B."/>
            <person name="Mehta T."/>
            <person name="Park D."/>
            <person name="Pearson M."/>
            <person name="Roberts A."/>
            <person name="Saif S."/>
            <person name="Shenoy N."/>
            <person name="Sisk P."/>
            <person name="Stolte C."/>
            <person name="Sykes S."/>
            <person name="Thomson T."/>
            <person name="Walk T."/>
            <person name="White J."/>
            <person name="Yandava C."/>
            <person name="Burger G."/>
            <person name="Gray M.W."/>
            <person name="Holland P.W.H."/>
            <person name="King N."/>
            <person name="Lang F.B.F."/>
            <person name="Roger A.J."/>
            <person name="Ruiz-Trillo I."/>
            <person name="Lander E."/>
            <person name="Nusbaum C."/>
        </authorList>
    </citation>
    <scope>NUCLEOTIDE SEQUENCE [LARGE SCALE GENOMIC DNA]</scope>
    <source>
        <strain evidence="3 4">DAOM BR117</strain>
    </source>
</reference>
<protein>
    <submittedName>
        <fullName evidence="3">Uncharacterized protein</fullName>
    </submittedName>
</protein>
<name>A0A0L0H8G9_SPIPD</name>
<keyword evidence="1" id="KW-0175">Coiled coil</keyword>
<dbReference type="GeneID" id="27690636"/>